<sequence>MFGLEKYKDAFGPAGLRTGFRKYRILGISLFDLAVVMVMCIFISWIFRQSYWLTLAVFLVLGILVHHAFGVRTTVDKFIFPRA</sequence>
<organism evidence="2">
    <name type="scientific">viral metagenome</name>
    <dbReference type="NCBI Taxonomy" id="1070528"/>
    <lineage>
        <taxon>unclassified sequences</taxon>
        <taxon>metagenomes</taxon>
        <taxon>organismal metagenomes</taxon>
    </lineage>
</organism>
<reference evidence="2" key="1">
    <citation type="journal article" date="2020" name="Nature">
        <title>Giant virus diversity and host interactions through global metagenomics.</title>
        <authorList>
            <person name="Schulz F."/>
            <person name="Roux S."/>
            <person name="Paez-Espino D."/>
            <person name="Jungbluth S."/>
            <person name="Walsh D.A."/>
            <person name="Denef V.J."/>
            <person name="McMahon K.D."/>
            <person name="Konstantinidis K.T."/>
            <person name="Eloe-Fadrosh E.A."/>
            <person name="Kyrpides N.C."/>
            <person name="Woyke T."/>
        </authorList>
    </citation>
    <scope>NUCLEOTIDE SEQUENCE</scope>
    <source>
        <strain evidence="2">GVMAG-M-3300010158-13</strain>
    </source>
</reference>
<evidence type="ECO:0000313" key="2">
    <source>
        <dbReference type="EMBL" id="QHS87957.1"/>
    </source>
</evidence>
<dbReference type="AlphaFoldDB" id="A0A6C0B6W2"/>
<feature type="transmembrane region" description="Helical" evidence="1">
    <location>
        <begin position="51"/>
        <end position="69"/>
    </location>
</feature>
<name>A0A6C0B6W2_9ZZZZ</name>
<keyword evidence="1" id="KW-0812">Transmembrane</keyword>
<accession>A0A6C0B6W2</accession>
<keyword evidence="1" id="KW-0472">Membrane</keyword>
<proteinExistence type="predicted"/>
<protein>
    <submittedName>
        <fullName evidence="2">Uncharacterized protein</fullName>
    </submittedName>
</protein>
<keyword evidence="1" id="KW-1133">Transmembrane helix</keyword>
<evidence type="ECO:0000256" key="1">
    <source>
        <dbReference type="SAM" id="Phobius"/>
    </source>
</evidence>
<dbReference type="EMBL" id="MN739090">
    <property type="protein sequence ID" value="QHS87957.1"/>
    <property type="molecule type" value="Genomic_DNA"/>
</dbReference>
<feature type="transmembrane region" description="Helical" evidence="1">
    <location>
        <begin position="25"/>
        <end position="45"/>
    </location>
</feature>